<keyword evidence="2" id="KW-1185">Reference proteome</keyword>
<comment type="caution">
    <text evidence="1">The sequence shown here is derived from an EMBL/GenBank/DDBJ whole genome shotgun (WGS) entry which is preliminary data.</text>
</comment>
<evidence type="ECO:0000313" key="1">
    <source>
        <dbReference type="EMBL" id="TPE49153.1"/>
    </source>
</evidence>
<name>A0A501WGZ6_9RHOB</name>
<gene>
    <name evidence="1" type="ORF">FJM51_15900</name>
</gene>
<dbReference type="EMBL" id="VFRP01000017">
    <property type="protein sequence ID" value="TPE49153.1"/>
    <property type="molecule type" value="Genomic_DNA"/>
</dbReference>
<organism evidence="1 2">
    <name type="scientific">Amaricoccus solimangrovi</name>
    <dbReference type="NCBI Taxonomy" id="2589815"/>
    <lineage>
        <taxon>Bacteria</taxon>
        <taxon>Pseudomonadati</taxon>
        <taxon>Pseudomonadota</taxon>
        <taxon>Alphaproteobacteria</taxon>
        <taxon>Rhodobacterales</taxon>
        <taxon>Paracoccaceae</taxon>
        <taxon>Amaricoccus</taxon>
    </lineage>
</organism>
<protein>
    <submittedName>
        <fullName evidence="1">Uncharacterized protein</fullName>
    </submittedName>
</protein>
<sequence>MTHQPENNHGAVETTEEAEIQARREVVKRMLKVTAVTAAAPMAALLFDPRKARADASGEFG</sequence>
<dbReference type="RefSeq" id="WP_140455126.1">
    <property type="nucleotide sequence ID" value="NZ_VFRP01000017.1"/>
</dbReference>
<dbReference type="Proteomes" id="UP000319255">
    <property type="component" value="Unassembled WGS sequence"/>
</dbReference>
<reference evidence="1 2" key="1">
    <citation type="submission" date="2019-06" db="EMBL/GenBank/DDBJ databases">
        <title>A novel bacterium of genus Amaricoccus, isolated from marine sediment.</title>
        <authorList>
            <person name="Huang H."/>
            <person name="Mo K."/>
            <person name="Hu Y."/>
        </authorList>
    </citation>
    <scope>NUCLEOTIDE SEQUENCE [LARGE SCALE GENOMIC DNA]</scope>
    <source>
        <strain evidence="1 2">HB172011</strain>
    </source>
</reference>
<proteinExistence type="predicted"/>
<evidence type="ECO:0000313" key="2">
    <source>
        <dbReference type="Proteomes" id="UP000319255"/>
    </source>
</evidence>
<accession>A0A501WGZ6</accession>
<dbReference type="AlphaFoldDB" id="A0A501WGZ6"/>